<organism evidence="5 6">
    <name type="scientific">Fasciola hepatica</name>
    <name type="common">Liver fluke</name>
    <dbReference type="NCBI Taxonomy" id="6192"/>
    <lineage>
        <taxon>Eukaryota</taxon>
        <taxon>Metazoa</taxon>
        <taxon>Spiralia</taxon>
        <taxon>Lophotrochozoa</taxon>
        <taxon>Platyhelminthes</taxon>
        <taxon>Trematoda</taxon>
        <taxon>Digenea</taxon>
        <taxon>Plagiorchiida</taxon>
        <taxon>Echinostomata</taxon>
        <taxon>Echinostomatoidea</taxon>
        <taxon>Fasciolidae</taxon>
        <taxon>Fasciola</taxon>
    </lineage>
</organism>
<evidence type="ECO:0000313" key="5">
    <source>
        <dbReference type="EMBL" id="THD27465.1"/>
    </source>
</evidence>
<feature type="compositionally biased region" description="Low complexity" evidence="2">
    <location>
        <begin position="243"/>
        <end position="252"/>
    </location>
</feature>
<feature type="region of interest" description="Disordered" evidence="2">
    <location>
        <begin position="343"/>
        <end position="367"/>
    </location>
</feature>
<evidence type="ECO:0000256" key="2">
    <source>
        <dbReference type="SAM" id="MobiDB-lite"/>
    </source>
</evidence>
<accession>A0A4E0RIW4</accession>
<evidence type="ECO:0000313" key="6">
    <source>
        <dbReference type="Proteomes" id="UP000230066"/>
    </source>
</evidence>
<dbReference type="SUPFAM" id="SSF57196">
    <property type="entry name" value="EGF/Laminin"/>
    <property type="match status" value="1"/>
</dbReference>
<keyword evidence="3" id="KW-0472">Membrane</keyword>
<evidence type="ECO:0000256" key="3">
    <source>
        <dbReference type="SAM" id="Phobius"/>
    </source>
</evidence>
<gene>
    <name evidence="5" type="ORF">D915_001789</name>
</gene>
<dbReference type="Proteomes" id="UP000230066">
    <property type="component" value="Unassembled WGS sequence"/>
</dbReference>
<dbReference type="PROSITE" id="PS50026">
    <property type="entry name" value="EGF_3"/>
    <property type="match status" value="1"/>
</dbReference>
<reference evidence="5" key="1">
    <citation type="submission" date="2019-03" db="EMBL/GenBank/DDBJ databases">
        <title>Improved annotation for the trematode Fasciola hepatica.</title>
        <authorList>
            <person name="Choi Y.-J."/>
            <person name="Martin J."/>
            <person name="Mitreva M."/>
        </authorList>
    </citation>
    <scope>NUCLEOTIDE SEQUENCE [LARGE SCALE GENOMIC DNA]</scope>
</reference>
<dbReference type="Gene3D" id="2.10.25.10">
    <property type="entry name" value="Laminin"/>
    <property type="match status" value="1"/>
</dbReference>
<dbReference type="PROSITE" id="PS00022">
    <property type="entry name" value="EGF_1"/>
    <property type="match status" value="1"/>
</dbReference>
<proteinExistence type="predicted"/>
<feature type="region of interest" description="Disordered" evidence="2">
    <location>
        <begin position="167"/>
        <end position="197"/>
    </location>
</feature>
<evidence type="ECO:0000256" key="1">
    <source>
        <dbReference type="PROSITE-ProRule" id="PRU00076"/>
    </source>
</evidence>
<feature type="compositionally biased region" description="Polar residues" evidence="2">
    <location>
        <begin position="212"/>
        <end position="241"/>
    </location>
</feature>
<keyword evidence="6" id="KW-1185">Reference proteome</keyword>
<feature type="domain" description="EGF-like" evidence="4">
    <location>
        <begin position="3"/>
        <end position="45"/>
    </location>
</feature>
<comment type="caution">
    <text evidence="5">The sequence shown here is derived from an EMBL/GenBank/DDBJ whole genome shotgun (WGS) entry which is preliminary data.</text>
</comment>
<feature type="region of interest" description="Disordered" evidence="2">
    <location>
        <begin position="210"/>
        <end position="294"/>
    </location>
</feature>
<name>A0A4E0RIW4_FASHE</name>
<comment type="caution">
    <text evidence="1">Lacks conserved residue(s) required for the propagation of feature annotation.</text>
</comment>
<evidence type="ECO:0000259" key="4">
    <source>
        <dbReference type="PROSITE" id="PS50026"/>
    </source>
</evidence>
<dbReference type="PROSITE" id="PS01186">
    <property type="entry name" value="EGF_2"/>
    <property type="match status" value="1"/>
</dbReference>
<feature type="compositionally biased region" description="Basic and acidic residues" evidence="2">
    <location>
        <begin position="254"/>
        <end position="265"/>
    </location>
</feature>
<dbReference type="EMBL" id="JXXN02000415">
    <property type="protein sequence ID" value="THD27465.1"/>
    <property type="molecule type" value="Genomic_DNA"/>
</dbReference>
<keyword evidence="3" id="KW-1133">Transmembrane helix</keyword>
<keyword evidence="1" id="KW-1015">Disulfide bond</keyword>
<sequence>MPTYNHCPPSSQEYCFNGGECFYLSDDPSVYICSCFMPFYGPQCEHEAPKSGTVSTITAAPPKEDANGAVRRSVDRAMTVTALIFIVVTFLGLLLLAWYLSRRRHKDYAQWRKIRQQSQMETKTVQQTMDRGVQAPIEESDFDRHSLYCTKQPGFSADIDGEQFNLPHTSRLDSYKQPNGLNKRNGKDQTEELEQRRRSLEQVFKEIEPTEEQLTWKQSPDRSCSSKVPKNSCDGSDQLYQRSPIGSISSISDGARDKETNDNFYRKPSPVTKDKPNVRRSSSPIEDSRPVSNDQLKLVIEELSEMDQEDETAFPAQFNSTNDHELQIPDYRFRRASIASKSNETNDFPTHLPDSSNQPPVTLDRASQHSVNEQYKLGMKRTNITVAGMDDMVRRYHTLTHVGCTSSIRIPPEIVHTTYVNAIDVQDLVHYTQMNQMHSNQCEGAALYVEPSVPNGEFSFSRSPCRTHTLPRPTVSPLWIETHVADRHPTPIHEPFTVASQHDALLSELYNRGSGDPLIPGNPDIA</sequence>
<feature type="compositionally biased region" description="Polar residues" evidence="2">
    <location>
        <begin position="343"/>
        <end position="360"/>
    </location>
</feature>
<keyword evidence="3" id="KW-0812">Transmembrane</keyword>
<feature type="transmembrane region" description="Helical" evidence="3">
    <location>
        <begin position="80"/>
        <end position="100"/>
    </location>
</feature>
<feature type="compositionally biased region" description="Basic and acidic residues" evidence="2">
    <location>
        <begin position="185"/>
        <end position="197"/>
    </location>
</feature>
<dbReference type="InterPro" id="IPR000742">
    <property type="entry name" value="EGF"/>
</dbReference>
<protein>
    <submittedName>
        <fullName evidence="5">Ring finger protein</fullName>
    </submittedName>
</protein>
<keyword evidence="1" id="KW-0245">EGF-like domain</keyword>
<dbReference type="AlphaFoldDB" id="A0A4E0RIW4"/>
<feature type="compositionally biased region" description="Polar residues" evidence="2">
    <location>
        <begin position="279"/>
        <end position="294"/>
    </location>
</feature>
<feature type="disulfide bond" evidence="1">
    <location>
        <begin position="35"/>
        <end position="44"/>
    </location>
</feature>